<evidence type="ECO:0000313" key="6">
    <source>
        <dbReference type="Proteomes" id="UP000501705"/>
    </source>
</evidence>
<dbReference type="InterPro" id="IPR015422">
    <property type="entry name" value="PyrdxlP-dep_Trfase_small"/>
</dbReference>
<dbReference type="Gene3D" id="3.40.640.10">
    <property type="entry name" value="Type I PLP-dependent aspartate aminotransferase-like (Major domain)"/>
    <property type="match status" value="1"/>
</dbReference>
<dbReference type="InterPro" id="IPR000653">
    <property type="entry name" value="DegT/StrS_aminotransferase"/>
</dbReference>
<comment type="similarity">
    <text evidence="4">Belongs to the DegT/DnrJ/EryC1 family.</text>
</comment>
<dbReference type="EMBL" id="CP046171">
    <property type="protein sequence ID" value="QIS05603.1"/>
    <property type="molecule type" value="Genomic_DNA"/>
</dbReference>
<feature type="active site" description="Proton acceptor" evidence="2">
    <location>
        <position position="202"/>
    </location>
</feature>
<keyword evidence="5" id="KW-0808">Transferase</keyword>
<protein>
    <submittedName>
        <fullName evidence="5">Aminotransferase class I/II-fold pyridoxal phosphate-dependent enzyme</fullName>
    </submittedName>
</protein>
<dbReference type="GO" id="GO:0030170">
    <property type="term" value="F:pyridoxal phosphate binding"/>
    <property type="evidence" value="ECO:0007669"/>
    <property type="project" value="TreeGrafter"/>
</dbReference>
<evidence type="ECO:0000256" key="3">
    <source>
        <dbReference type="PIRSR" id="PIRSR000390-2"/>
    </source>
</evidence>
<organism evidence="5 6">
    <name type="scientific">Nocardia brasiliensis</name>
    <dbReference type="NCBI Taxonomy" id="37326"/>
    <lineage>
        <taxon>Bacteria</taxon>
        <taxon>Bacillati</taxon>
        <taxon>Actinomycetota</taxon>
        <taxon>Actinomycetes</taxon>
        <taxon>Mycobacteriales</taxon>
        <taxon>Nocardiaceae</taxon>
        <taxon>Nocardia</taxon>
    </lineage>
</organism>
<name>A0A6G9XXN8_NOCBR</name>
<feature type="modified residue" description="N6-(pyridoxal phosphate)lysine" evidence="3">
    <location>
        <position position="202"/>
    </location>
</feature>
<accession>A0A6G9XXN8</accession>
<dbReference type="InterPro" id="IPR015421">
    <property type="entry name" value="PyrdxlP-dep_Trfase_major"/>
</dbReference>
<reference evidence="5 6" key="1">
    <citation type="journal article" date="2019" name="ACS Chem. Biol.">
        <title>Identification and Mobilization of a Cryptic Antibiotic Biosynthesis Gene Locus from a Human-Pathogenic Nocardia Isolate.</title>
        <authorList>
            <person name="Herisse M."/>
            <person name="Ishida K."/>
            <person name="Porter J.L."/>
            <person name="Howden B."/>
            <person name="Hertweck C."/>
            <person name="Stinear T.P."/>
            <person name="Pidot S.J."/>
        </authorList>
    </citation>
    <scope>NUCLEOTIDE SEQUENCE [LARGE SCALE GENOMIC DNA]</scope>
    <source>
        <strain evidence="5 6">AUSMDU00024985</strain>
    </source>
</reference>
<dbReference type="PANTHER" id="PTHR30244">
    <property type="entry name" value="TRANSAMINASE"/>
    <property type="match status" value="1"/>
</dbReference>
<evidence type="ECO:0000256" key="4">
    <source>
        <dbReference type="RuleBase" id="RU004508"/>
    </source>
</evidence>
<proteinExistence type="inferred from homology"/>
<dbReference type="GO" id="GO:0008483">
    <property type="term" value="F:transaminase activity"/>
    <property type="evidence" value="ECO:0007669"/>
    <property type="project" value="UniProtKB-KW"/>
</dbReference>
<keyword evidence="3 4" id="KW-0663">Pyridoxal phosphate</keyword>
<evidence type="ECO:0000256" key="1">
    <source>
        <dbReference type="ARBA" id="ARBA00001933"/>
    </source>
</evidence>
<dbReference type="Pfam" id="PF01041">
    <property type="entry name" value="DegT_DnrJ_EryC1"/>
    <property type="match status" value="1"/>
</dbReference>
<sequence>MSNMLAVNGGSPIRTSRWPAWPRPAARTEELLSETVHSGRWALSGPWMGRPAMEQRFAELFAAYNGTPHCIPTASGTSALIIGLESLGIGAGDEVIVPGLTWVASASTVLAVNAVPVLVDIDPETLCLDPAAVEAAITARTRAISVVHLYCAMAQMDRIMDIAERHELAVIEDCAQAHGARWRGRRAGTLGSVGTFSMQQTKLLTAGEGGAVITSDDALAERLYQLRADGRRRAAGELTPGEMELVDRSELMGNNYCMSEFSAAILISQLETLDQENELRATNARRLTDRLVDVPGVHPVATPTEVTTPTYYQYAVRINREEFAGRTTAAISRALDAEVSGGSITTCYAPLNCSPLYRPHTKTRYGISPEHRRRIDPGRYELPEAERAHQEVITLPHSMLLTDTDGIDGLAMAFAKVRKYAEEISA</sequence>
<dbReference type="InterPro" id="IPR015424">
    <property type="entry name" value="PyrdxlP-dep_Trfase"/>
</dbReference>
<dbReference type="GO" id="GO:0000271">
    <property type="term" value="P:polysaccharide biosynthetic process"/>
    <property type="evidence" value="ECO:0007669"/>
    <property type="project" value="TreeGrafter"/>
</dbReference>
<dbReference type="AlphaFoldDB" id="A0A6G9XXN8"/>
<dbReference type="CDD" id="cd00616">
    <property type="entry name" value="AHBA_syn"/>
    <property type="match status" value="1"/>
</dbReference>
<evidence type="ECO:0000256" key="2">
    <source>
        <dbReference type="PIRSR" id="PIRSR000390-1"/>
    </source>
</evidence>
<dbReference type="PANTHER" id="PTHR30244:SF34">
    <property type="entry name" value="DTDP-4-AMINO-4,6-DIDEOXYGALACTOSE TRANSAMINASE"/>
    <property type="match status" value="1"/>
</dbReference>
<evidence type="ECO:0000313" key="5">
    <source>
        <dbReference type="EMBL" id="QIS05603.1"/>
    </source>
</evidence>
<dbReference type="SUPFAM" id="SSF53383">
    <property type="entry name" value="PLP-dependent transferases"/>
    <property type="match status" value="1"/>
</dbReference>
<comment type="cofactor">
    <cofactor evidence="1">
        <name>pyridoxal 5'-phosphate</name>
        <dbReference type="ChEBI" id="CHEBI:597326"/>
    </cofactor>
</comment>
<dbReference type="Proteomes" id="UP000501705">
    <property type="component" value="Chromosome"/>
</dbReference>
<dbReference type="Gene3D" id="3.90.1150.10">
    <property type="entry name" value="Aspartate Aminotransferase, domain 1"/>
    <property type="match status" value="1"/>
</dbReference>
<dbReference type="RefSeq" id="WP_167464673.1">
    <property type="nucleotide sequence ID" value="NZ_CP046171.1"/>
</dbReference>
<dbReference type="PIRSF" id="PIRSF000390">
    <property type="entry name" value="PLP_StrS"/>
    <property type="match status" value="1"/>
</dbReference>
<gene>
    <name evidence="5" type="ORF">F5X71_27775</name>
</gene>
<keyword evidence="5" id="KW-0032">Aminotransferase</keyword>